<evidence type="ECO:0000313" key="3">
    <source>
        <dbReference type="Proteomes" id="UP000197666"/>
    </source>
</evidence>
<name>A0A254U7F2_ASPNG</name>
<comment type="caution">
    <text evidence="2">The sequence shown here is derived from an EMBL/GenBank/DDBJ whole genome shotgun (WGS) entry which is preliminary data.</text>
</comment>
<evidence type="ECO:0008006" key="4">
    <source>
        <dbReference type="Google" id="ProtNLM"/>
    </source>
</evidence>
<protein>
    <recommendedName>
        <fullName evidence="4">TLDc domain-containing protein</fullName>
    </recommendedName>
</protein>
<dbReference type="Proteomes" id="UP000197666">
    <property type="component" value="Unassembled WGS sequence"/>
</dbReference>
<accession>A0A254U7F2</accession>
<dbReference type="VEuPathDB" id="FungiDB:ATCC64974_85010"/>
<evidence type="ECO:0000313" key="2">
    <source>
        <dbReference type="EMBL" id="TPR01173.1"/>
    </source>
</evidence>
<evidence type="ECO:0000256" key="1">
    <source>
        <dbReference type="SAM" id="MobiDB-lite"/>
    </source>
</evidence>
<dbReference type="VEuPathDB" id="FungiDB:M747DRAFT_232507"/>
<dbReference type="VEuPathDB" id="FungiDB:ASPNIDRAFT2_1153446"/>
<proteinExistence type="predicted"/>
<sequence>MAILDKIAFNILFKDQKKKFDQFLRNTTPDSVLSKLNTCLVQEGIITVTPQAIFYTSSIQDASQKQPYWTKKSFQTHLARTYPDTTIPETAIDVLWSCFCFYAYHPFPLSGAGDRKLELPAFERALILLSLRGTELLGIEDDGFGRRWGAFRENCNCRARINRIFRSIGLSRPQAFSHSHTTGFASLVTDDVIDAMRTLCPCHPKLAATSETLTPLAERLLEGRKVQFQMKVNDLADLFCLIMRLRVYKTTWGRSFHYGSLDGSTPEKEELANVLARSFCLDQDESLAPDLVLRALDILPNLEQWFHQLWATLFQPSPTTELQSLDTESSPDSAWDGILRAVSLFVPPFEVHEKTDWNRKVKPVTFSKCHDWTSGSLTDSLGLSHVLQPTTHDDPKHRSHLVLLLGHQGPDSTRVVVGAFFSGGTQSPAANEGKKPEKIQRSAIALPQLLFQLQPSFHLFRWSGEDTRSSFPIFGSDTGQTDYLNYVGDPTQSRVGVRIDPITSQATFFRGTATAASRKSGQYEEVTRKHEGSDIRHGDQQERQTNFTVTRLAIFTVEGGPYYDDEDPF</sequence>
<dbReference type="VEuPathDB" id="FungiDB:An03g03670"/>
<dbReference type="EMBL" id="NKJJ02000013">
    <property type="protein sequence ID" value="TPR01173.1"/>
    <property type="molecule type" value="Genomic_DNA"/>
</dbReference>
<dbReference type="eggNOG" id="ENOG502SPCI">
    <property type="taxonomic scope" value="Eukaryota"/>
</dbReference>
<reference evidence="3" key="1">
    <citation type="submission" date="2018-10" db="EMBL/GenBank/DDBJ databases">
        <title>FDA dAtabase for Regulatory Grade micrObial Sequences (FDA-ARGOS): Supporting development and validation of Infectious Disease Dx tests.</title>
        <authorList>
            <person name="Kerrigan L."/>
            <person name="Tallon L."/>
            <person name="Sadzewicz L."/>
            <person name="Sengamalay N."/>
            <person name="Ott S."/>
            <person name="Godinez A."/>
            <person name="Nagaraj S."/>
            <person name="Vavikolanu K."/>
            <person name="Nadendla S."/>
            <person name="George J."/>
            <person name="Sichtig H."/>
        </authorList>
    </citation>
    <scope>NUCLEOTIDE SEQUENCE [LARGE SCALE GENOMIC DNA]</scope>
    <source>
        <strain evidence="3">FDAARGOS_311</strain>
    </source>
</reference>
<dbReference type="AlphaFoldDB" id="A0A254U7F2"/>
<feature type="compositionally biased region" description="Basic and acidic residues" evidence="1">
    <location>
        <begin position="521"/>
        <end position="542"/>
    </location>
</feature>
<organism evidence="2 3">
    <name type="scientific">Aspergillus niger</name>
    <dbReference type="NCBI Taxonomy" id="5061"/>
    <lineage>
        <taxon>Eukaryota</taxon>
        <taxon>Fungi</taxon>
        <taxon>Dikarya</taxon>
        <taxon>Ascomycota</taxon>
        <taxon>Pezizomycotina</taxon>
        <taxon>Eurotiomycetes</taxon>
        <taxon>Eurotiomycetidae</taxon>
        <taxon>Eurotiales</taxon>
        <taxon>Aspergillaceae</taxon>
        <taxon>Aspergillus</taxon>
        <taxon>Aspergillus subgen. Circumdati</taxon>
    </lineage>
</organism>
<gene>
    <name evidence="2" type="ORF">CAN33_0037975</name>
</gene>
<feature type="region of interest" description="Disordered" evidence="1">
    <location>
        <begin position="519"/>
        <end position="543"/>
    </location>
</feature>